<protein>
    <submittedName>
        <fullName evidence="2">Uncharacterized protein</fullName>
    </submittedName>
</protein>
<organism evidence="2 3">
    <name type="scientific">Symbiodinium microadriaticum</name>
    <name type="common">Dinoflagellate</name>
    <name type="synonym">Zooxanthella microadriatica</name>
    <dbReference type="NCBI Taxonomy" id="2951"/>
    <lineage>
        <taxon>Eukaryota</taxon>
        <taxon>Sar</taxon>
        <taxon>Alveolata</taxon>
        <taxon>Dinophyceae</taxon>
        <taxon>Suessiales</taxon>
        <taxon>Symbiodiniaceae</taxon>
        <taxon>Symbiodinium</taxon>
    </lineage>
</organism>
<keyword evidence="3" id="KW-1185">Reference proteome</keyword>
<feature type="region of interest" description="Disordered" evidence="1">
    <location>
        <begin position="528"/>
        <end position="671"/>
    </location>
</feature>
<feature type="region of interest" description="Disordered" evidence="1">
    <location>
        <begin position="850"/>
        <end position="869"/>
    </location>
</feature>
<evidence type="ECO:0000313" key="2">
    <source>
        <dbReference type="EMBL" id="OLP88287.1"/>
    </source>
</evidence>
<feature type="region of interest" description="Disordered" evidence="1">
    <location>
        <begin position="450"/>
        <end position="470"/>
    </location>
</feature>
<evidence type="ECO:0000313" key="3">
    <source>
        <dbReference type="Proteomes" id="UP000186817"/>
    </source>
</evidence>
<dbReference type="AlphaFoldDB" id="A0A1Q9CZD9"/>
<reference evidence="2 3" key="1">
    <citation type="submission" date="2016-02" db="EMBL/GenBank/DDBJ databases">
        <title>Genome analysis of coral dinoflagellate symbionts highlights evolutionary adaptations to a symbiotic lifestyle.</title>
        <authorList>
            <person name="Aranda M."/>
            <person name="Li Y."/>
            <person name="Liew Y.J."/>
            <person name="Baumgarten S."/>
            <person name="Simakov O."/>
            <person name="Wilson M."/>
            <person name="Piel J."/>
            <person name="Ashoor H."/>
            <person name="Bougouffa S."/>
            <person name="Bajic V.B."/>
            <person name="Ryu T."/>
            <person name="Ravasi T."/>
            <person name="Bayer T."/>
            <person name="Micklem G."/>
            <person name="Kim H."/>
            <person name="Bhak J."/>
            <person name="Lajeunesse T.C."/>
            <person name="Voolstra C.R."/>
        </authorList>
    </citation>
    <scope>NUCLEOTIDE SEQUENCE [LARGE SCALE GENOMIC DNA]</scope>
    <source>
        <strain evidence="2 3">CCMP2467</strain>
    </source>
</reference>
<feature type="region of interest" description="Disordered" evidence="1">
    <location>
        <begin position="203"/>
        <end position="267"/>
    </location>
</feature>
<feature type="compositionally biased region" description="Low complexity" evidence="1">
    <location>
        <begin position="16"/>
        <end position="27"/>
    </location>
</feature>
<feature type="compositionally biased region" description="Polar residues" evidence="1">
    <location>
        <begin position="565"/>
        <end position="575"/>
    </location>
</feature>
<feature type="region of interest" description="Disordered" evidence="1">
    <location>
        <begin position="368"/>
        <end position="388"/>
    </location>
</feature>
<dbReference type="Proteomes" id="UP000186817">
    <property type="component" value="Unassembled WGS sequence"/>
</dbReference>
<dbReference type="EMBL" id="LSRX01000821">
    <property type="protein sequence ID" value="OLP88287.1"/>
    <property type="molecule type" value="Genomic_DNA"/>
</dbReference>
<feature type="compositionally biased region" description="Basic and acidic residues" evidence="1">
    <location>
        <begin position="96"/>
        <end position="117"/>
    </location>
</feature>
<feature type="compositionally biased region" description="Low complexity" evidence="1">
    <location>
        <begin position="460"/>
        <end position="470"/>
    </location>
</feature>
<feature type="region of interest" description="Disordered" evidence="1">
    <location>
        <begin position="1"/>
        <end position="169"/>
    </location>
</feature>
<feature type="compositionally biased region" description="Acidic residues" evidence="1">
    <location>
        <begin position="63"/>
        <end position="75"/>
    </location>
</feature>
<gene>
    <name evidence="2" type="ORF">AK812_SmicGene30404</name>
</gene>
<feature type="region of interest" description="Disordered" evidence="1">
    <location>
        <begin position="313"/>
        <end position="338"/>
    </location>
</feature>
<comment type="caution">
    <text evidence="2">The sequence shown here is derived from an EMBL/GenBank/DDBJ whole genome shotgun (WGS) entry which is preliminary data.</text>
</comment>
<feature type="compositionally biased region" description="Polar residues" evidence="1">
    <location>
        <begin position="373"/>
        <end position="385"/>
    </location>
</feature>
<evidence type="ECO:0000256" key="1">
    <source>
        <dbReference type="SAM" id="MobiDB-lite"/>
    </source>
</evidence>
<feature type="compositionally biased region" description="Basic and acidic residues" evidence="1">
    <location>
        <begin position="1"/>
        <end position="10"/>
    </location>
</feature>
<feature type="region of interest" description="Disordered" evidence="1">
    <location>
        <begin position="402"/>
        <end position="433"/>
    </location>
</feature>
<sequence length="976" mass="107013">MHEHDEHDSEHEDDSVSSFSFNSWGSFHHLPPDPDVPDGHNDMNDMCNDMGPGTATNEVPEHDTDDFEYEDLPPDDDAHVNLGEGDVTDGVSGGETADHADDVSGPHQNGDHRHDPGRWNSEADGAAGPPPEFRTFWGPGGSDDSSDSSDDETGAAPAASGSMPLPHQPYQHVDIHQNFHYHHHHYHRHNHYKSKTVQKFYGGNNRHKFSASQQHDDWGKRLRNSGTLHETASGGVIDLSDAESEQSDDSEQPESESDHDPDPVMEPFLTHGKVWELKRHPIGDMAPQSGPPEVKWDELSNHYQETWISMDRLSSSPDSVRPPDNFKRPKKVTRLNDPYDPSSLGLSVPTGSLQQVYEWCRQIMPAHTGPASVANSPRSPASTGSHEQELMAELEEQIFGPPASLMLAPRAPSKSTPVRRGKSKSKTQTPPFVVPTAKGIQTLFRIDPDEAVQTGSGPGNASSNVESAASSYVAPPQQHVGKVHGEDEDEHPGLCTGPSINEGDLGHVGLRVSPDEVPTLIIEEEDDVHGTNHDGCRGINHTGTQCPRAEMPTDHPADIGGPTEPESSGNVSASATGGHVKTGDAEQGTQSDTGEPSGHAKTRDAEQGTESGNGGSAERGEAQQGIQSATGEHATTEDAEQDMQSAMGGHAKRGDEDQGMQSHQQRSSRGATNKIAGSMLEGMQWHDHAMDVIEDSIDLDMHDIVRAAHADTMSSAFSGIEAPHTASCANRSAMGKALGTDIPFPRLLHMIEFDPQNQQVLEQLRQKPMMCVEVLAPVLEPDITNERRAEILSELSPLSRFAVRFHRACSWTWREFFFRHELNDSDIPEMYNPVKDELVQEWKWASHRQSSRVAGQEDQDVDKMPETDKNDLMHNPMIFRSTLNATETKFLEAYVAQSPGECWQLNQNPCNGHGTRTTGPCLMTLIRNSHLLYTDSVMPERWLLGSEAVIAQAFPLYPGQPVTRPLLGCFYVAHVE</sequence>
<name>A0A1Q9CZD9_SYMMI</name>
<feature type="compositionally biased region" description="Polar residues" evidence="1">
    <location>
        <begin position="659"/>
        <end position="671"/>
    </location>
</feature>
<accession>A0A1Q9CZD9</accession>
<feature type="compositionally biased region" description="Acidic residues" evidence="1">
    <location>
        <begin position="240"/>
        <end position="255"/>
    </location>
</feature>
<feature type="compositionally biased region" description="Acidic residues" evidence="1">
    <location>
        <begin position="144"/>
        <end position="153"/>
    </location>
</feature>
<proteinExistence type="predicted"/>